<evidence type="ECO:0000256" key="2">
    <source>
        <dbReference type="ARBA" id="ARBA00023315"/>
    </source>
</evidence>
<dbReference type="RefSeq" id="WP_039494918.1">
    <property type="nucleotide sequence ID" value="NZ_CBCSDF010000021.1"/>
</dbReference>
<evidence type="ECO:0000313" key="4">
    <source>
        <dbReference type="EMBL" id="NLR23716.1"/>
    </source>
</evidence>
<accession>A0A8I2HBP2</accession>
<dbReference type="InterPro" id="IPR016181">
    <property type="entry name" value="Acyl_CoA_acyltransferase"/>
</dbReference>
<reference evidence="5 7" key="2">
    <citation type="submission" date="2023-10" db="EMBL/GenBank/DDBJ databases">
        <title>To unveil natural product biosynthetic capacity in Pseudoalteromonas.</title>
        <authorList>
            <person name="Wang J."/>
        </authorList>
    </citation>
    <scope>NUCLEOTIDE SEQUENCE [LARGE SCALE GENOMIC DNA]</scope>
    <source>
        <strain evidence="5 7">DSM 15914</strain>
    </source>
</reference>
<evidence type="ECO:0000259" key="3">
    <source>
        <dbReference type="PROSITE" id="PS51186"/>
    </source>
</evidence>
<dbReference type="AlphaFoldDB" id="A0A8I2HBP2"/>
<dbReference type="PROSITE" id="PS51186">
    <property type="entry name" value="GNAT"/>
    <property type="match status" value="1"/>
</dbReference>
<keyword evidence="1 4" id="KW-0808">Transferase</keyword>
<dbReference type="Proteomes" id="UP001304419">
    <property type="component" value="Chromosome 2"/>
</dbReference>
<evidence type="ECO:0000313" key="7">
    <source>
        <dbReference type="Proteomes" id="UP001304419"/>
    </source>
</evidence>
<dbReference type="EMBL" id="WEIA01000018">
    <property type="protein sequence ID" value="NLR23716.1"/>
    <property type="molecule type" value="Genomic_DNA"/>
</dbReference>
<dbReference type="InterPro" id="IPR000182">
    <property type="entry name" value="GNAT_dom"/>
</dbReference>
<dbReference type="InterPro" id="IPR050832">
    <property type="entry name" value="Bact_Acetyltransf"/>
</dbReference>
<name>A0A8I2HBP2_9GAMM</name>
<dbReference type="Proteomes" id="UP000646877">
    <property type="component" value="Unassembled WGS sequence"/>
</dbReference>
<dbReference type="EMBL" id="CP137579">
    <property type="protein sequence ID" value="WOX31196.1"/>
    <property type="molecule type" value="Genomic_DNA"/>
</dbReference>
<evidence type="ECO:0000313" key="6">
    <source>
        <dbReference type="Proteomes" id="UP000646877"/>
    </source>
</evidence>
<dbReference type="Pfam" id="PF00583">
    <property type="entry name" value="Acetyltransf_1"/>
    <property type="match status" value="1"/>
</dbReference>
<gene>
    <name evidence="4" type="ORF">F9Y85_20810</name>
    <name evidence="5" type="ORF">R5H13_19845</name>
</gene>
<evidence type="ECO:0000256" key="1">
    <source>
        <dbReference type="ARBA" id="ARBA00022679"/>
    </source>
</evidence>
<keyword evidence="2" id="KW-0012">Acyltransferase</keyword>
<protein>
    <submittedName>
        <fullName evidence="4">GNAT family N-acetyltransferase</fullName>
    </submittedName>
</protein>
<reference evidence="4" key="1">
    <citation type="submission" date="2019-10" db="EMBL/GenBank/DDBJ databases">
        <authorList>
            <person name="Paulsen S."/>
        </authorList>
    </citation>
    <scope>NUCLEOTIDE SEQUENCE</scope>
    <source>
        <strain evidence="4">LMG 19692</strain>
    </source>
</reference>
<dbReference type="Gene3D" id="3.40.630.30">
    <property type="match status" value="1"/>
</dbReference>
<feature type="domain" description="N-acetyltransferase" evidence="3">
    <location>
        <begin position="21"/>
        <end position="202"/>
    </location>
</feature>
<dbReference type="PANTHER" id="PTHR43877">
    <property type="entry name" value="AMINOALKYLPHOSPHONATE N-ACETYLTRANSFERASE-RELATED-RELATED"/>
    <property type="match status" value="1"/>
</dbReference>
<proteinExistence type="predicted"/>
<evidence type="ECO:0000313" key="5">
    <source>
        <dbReference type="EMBL" id="WOX31196.1"/>
    </source>
</evidence>
<dbReference type="SUPFAM" id="SSF55729">
    <property type="entry name" value="Acyl-CoA N-acyltransferases (Nat)"/>
    <property type="match status" value="1"/>
</dbReference>
<sequence>MDITELDEKAFVDVFNLPEKITIKTASTADIEEMAVVTKVSWQAAFSGFLPEQVLAGGTVEFFATIWSEIIKNSASQTALLVTDGRKILGCGAAGNYRRMYNPVSQKVSRINAGELYRGYILPSHQNCGLGQALLKARLLKLYEQGCQSAYTWIYEQNKQARRFYEKHGAVNLDQAQGITMKRFRFEEVCYGIEVNRVFDFS</sequence>
<dbReference type="GeneID" id="98337901"/>
<keyword evidence="7" id="KW-1185">Reference proteome</keyword>
<organism evidence="4 6">
    <name type="scientific">Pseudoalteromonas maricaloris</name>
    <dbReference type="NCBI Taxonomy" id="184924"/>
    <lineage>
        <taxon>Bacteria</taxon>
        <taxon>Pseudomonadati</taxon>
        <taxon>Pseudomonadota</taxon>
        <taxon>Gammaproteobacteria</taxon>
        <taxon>Alteromonadales</taxon>
        <taxon>Pseudoalteromonadaceae</taxon>
        <taxon>Pseudoalteromonas</taxon>
    </lineage>
</organism>
<dbReference type="GO" id="GO:0016747">
    <property type="term" value="F:acyltransferase activity, transferring groups other than amino-acyl groups"/>
    <property type="evidence" value="ECO:0007669"/>
    <property type="project" value="InterPro"/>
</dbReference>